<dbReference type="AlphaFoldDB" id="A0A3M7SXI1"/>
<reference evidence="1 2" key="1">
    <citation type="journal article" date="2018" name="Sci. Rep.">
        <title>Genomic signatures of local adaptation to the degree of environmental predictability in rotifers.</title>
        <authorList>
            <person name="Franch-Gras L."/>
            <person name="Hahn C."/>
            <person name="Garcia-Roger E.M."/>
            <person name="Carmona M.J."/>
            <person name="Serra M."/>
            <person name="Gomez A."/>
        </authorList>
    </citation>
    <scope>NUCLEOTIDE SEQUENCE [LARGE SCALE GENOMIC DNA]</scope>
    <source>
        <strain evidence="1">HYR1</strain>
    </source>
</reference>
<comment type="caution">
    <text evidence="1">The sequence shown here is derived from an EMBL/GenBank/DDBJ whole genome shotgun (WGS) entry which is preliminary data.</text>
</comment>
<dbReference type="EMBL" id="REGN01000654">
    <property type="protein sequence ID" value="RNA40298.1"/>
    <property type="molecule type" value="Genomic_DNA"/>
</dbReference>
<dbReference type="Proteomes" id="UP000276133">
    <property type="component" value="Unassembled WGS sequence"/>
</dbReference>
<name>A0A3M7SXI1_BRAPC</name>
<organism evidence="1 2">
    <name type="scientific">Brachionus plicatilis</name>
    <name type="common">Marine rotifer</name>
    <name type="synonym">Brachionus muelleri</name>
    <dbReference type="NCBI Taxonomy" id="10195"/>
    <lineage>
        <taxon>Eukaryota</taxon>
        <taxon>Metazoa</taxon>
        <taxon>Spiralia</taxon>
        <taxon>Gnathifera</taxon>
        <taxon>Rotifera</taxon>
        <taxon>Eurotatoria</taxon>
        <taxon>Monogononta</taxon>
        <taxon>Pseudotrocha</taxon>
        <taxon>Ploima</taxon>
        <taxon>Brachionidae</taxon>
        <taxon>Brachionus</taxon>
    </lineage>
</organism>
<accession>A0A3M7SXI1</accession>
<evidence type="ECO:0000313" key="2">
    <source>
        <dbReference type="Proteomes" id="UP000276133"/>
    </source>
</evidence>
<evidence type="ECO:0000313" key="1">
    <source>
        <dbReference type="EMBL" id="RNA40298.1"/>
    </source>
</evidence>
<proteinExistence type="predicted"/>
<keyword evidence="2" id="KW-1185">Reference proteome</keyword>
<gene>
    <name evidence="1" type="ORF">BpHYR1_017907</name>
</gene>
<sequence>MEVKIDSISSLTKLLSVHLEKSGEKNRLINLDNFLRNPTFKVPFIKIKITVDFEIFKLSCVSINFLSFAQYSIACRDNANHIFLGHYQMKYVIKLTIQFQDHVFIFFTGDFFKVVKLLTRPENLSDYKPKIC</sequence>
<protein>
    <submittedName>
        <fullName evidence="1">Uncharacterized protein</fullName>
    </submittedName>
</protein>